<proteinExistence type="predicted"/>
<dbReference type="NCBIfam" id="NF041023">
    <property type="entry name" value="PP0621_fam"/>
    <property type="match status" value="1"/>
</dbReference>
<evidence type="ECO:0000313" key="2">
    <source>
        <dbReference type="Proteomes" id="UP000190750"/>
    </source>
</evidence>
<accession>A0A1T1AX03</accession>
<sequence>MKALLLLAVLLAGVWLWRQRGAAANLAQPPKTPLQQDMLRCHQCGMHIPSSEAVTGELGSYCCAEHLRLSEP</sequence>
<protein>
    <submittedName>
        <fullName evidence="1">Uncharacterized protein</fullName>
    </submittedName>
</protein>
<dbReference type="STRING" id="28066.RF819_19965"/>
<gene>
    <name evidence="1" type="ORF">RF819_19965</name>
</gene>
<reference evidence="1 2" key="1">
    <citation type="submission" date="2017-01" db="EMBL/GenBank/DDBJ databases">
        <title>Genome sequencing of Rhodoferax fermentans JCM 7819.</title>
        <authorList>
            <person name="Kim Y.J."/>
            <person name="Farh M.E.-A."/>
            <person name="Yang D.-C."/>
        </authorList>
    </citation>
    <scope>NUCLEOTIDE SEQUENCE [LARGE SCALE GENOMIC DNA]</scope>
    <source>
        <strain evidence="1 2">JCM 7819</strain>
    </source>
</reference>
<organism evidence="1 2">
    <name type="scientific">Rhodoferax fermentans</name>
    <dbReference type="NCBI Taxonomy" id="28066"/>
    <lineage>
        <taxon>Bacteria</taxon>
        <taxon>Pseudomonadati</taxon>
        <taxon>Pseudomonadota</taxon>
        <taxon>Betaproteobacteria</taxon>
        <taxon>Burkholderiales</taxon>
        <taxon>Comamonadaceae</taxon>
        <taxon>Rhodoferax</taxon>
    </lineage>
</organism>
<dbReference type="Proteomes" id="UP000190750">
    <property type="component" value="Unassembled WGS sequence"/>
</dbReference>
<comment type="caution">
    <text evidence="1">The sequence shown here is derived from an EMBL/GenBank/DDBJ whole genome shotgun (WGS) entry which is preliminary data.</text>
</comment>
<dbReference type="AlphaFoldDB" id="A0A1T1AX03"/>
<dbReference type="EMBL" id="MTJN01000002">
    <property type="protein sequence ID" value="OOV08669.1"/>
    <property type="molecule type" value="Genomic_DNA"/>
</dbReference>
<dbReference type="InterPro" id="IPR049708">
    <property type="entry name" value="PP0621-like"/>
</dbReference>
<keyword evidence="2" id="KW-1185">Reference proteome</keyword>
<name>A0A1T1AX03_RHOFE</name>
<dbReference type="RefSeq" id="WP_078366557.1">
    <property type="nucleotide sequence ID" value="NZ_MTJN01000002.1"/>
</dbReference>
<evidence type="ECO:0000313" key="1">
    <source>
        <dbReference type="EMBL" id="OOV08669.1"/>
    </source>
</evidence>
<dbReference type="OrthoDB" id="9814432at2"/>